<dbReference type="Gene3D" id="3.30.70.100">
    <property type="match status" value="1"/>
</dbReference>
<protein>
    <recommendedName>
        <fullName evidence="5">V-type proton ATPase subunit C</fullName>
    </recommendedName>
</protein>
<dbReference type="InterPro" id="IPR004907">
    <property type="entry name" value="ATPase_V1-cplx_csu"/>
</dbReference>
<comment type="similarity">
    <text evidence="1 5">Belongs to the V-ATPase C subunit family.</text>
</comment>
<dbReference type="Gene3D" id="1.20.1460.10">
    <property type="entry name" value="subunit c (vma5p) of the yeast v-atpase, domain 2"/>
    <property type="match status" value="1"/>
</dbReference>
<feature type="coiled-coil region" evidence="6">
    <location>
        <begin position="165"/>
        <end position="192"/>
    </location>
</feature>
<dbReference type="CDD" id="cd14785">
    <property type="entry name" value="V-ATPase_C"/>
    <property type="match status" value="1"/>
</dbReference>
<evidence type="ECO:0000313" key="8">
    <source>
        <dbReference type="EMBL" id="CAK7934905.1"/>
    </source>
</evidence>
<dbReference type="AlphaFoldDB" id="A0AAV1UNG2"/>
<dbReference type="EMBL" id="CAKLBY020000217">
    <property type="protein sequence ID" value="CAK7934905.1"/>
    <property type="molecule type" value="Genomic_DNA"/>
</dbReference>
<name>A0AAV1UNG2_9STRA</name>
<evidence type="ECO:0000256" key="6">
    <source>
        <dbReference type="SAM" id="Coils"/>
    </source>
</evidence>
<dbReference type="InterPro" id="IPR036132">
    <property type="entry name" value="Vac_ATP_synth_c_sf"/>
</dbReference>
<comment type="caution">
    <text evidence="8">The sequence shown here is derived from an EMBL/GenBank/DDBJ whole genome shotgun (WGS) entry which is preliminary data.</text>
</comment>
<dbReference type="Gene3D" id="3.30.70.1180">
    <property type="entry name" value="Vacuolar atp synthase subunit c, domain 1"/>
    <property type="match status" value="1"/>
</dbReference>
<dbReference type="Proteomes" id="UP001162060">
    <property type="component" value="Unassembled WGS sequence"/>
</dbReference>
<dbReference type="SUPFAM" id="SSF118203">
    <property type="entry name" value="Vacuolar ATP synthase subunit C"/>
    <property type="match status" value="1"/>
</dbReference>
<evidence type="ECO:0000313" key="9">
    <source>
        <dbReference type="Proteomes" id="UP001162060"/>
    </source>
</evidence>
<comment type="function">
    <text evidence="5">Subunit of the V1 complex of vacuolar(H+)-ATPase (V-ATPase), a multisubunit enzyme composed of a peripheral complex (V1) that hydrolyzes ATP and a membrane integral complex (V0) that translocates protons. V-ATPase is responsible for acidifying and maintaining the pH of intracellular compartments and in some cell types, is targeted to the plasma membrane, where it is responsible for acidifying the extracellular environment. Subunit C is necessary for the assembly of the catalytic sector of the enzyme and is likely to have a specific function in its catalytic activity.</text>
</comment>
<evidence type="ECO:0000256" key="1">
    <source>
        <dbReference type="ARBA" id="ARBA00006138"/>
    </source>
</evidence>
<dbReference type="PANTHER" id="PTHR10137">
    <property type="entry name" value="V-TYPE PROTON ATPASE SUBUNIT C"/>
    <property type="match status" value="1"/>
</dbReference>
<evidence type="ECO:0000256" key="4">
    <source>
        <dbReference type="ARBA" id="ARBA00023065"/>
    </source>
</evidence>
<accession>A0AAV1UNG2</accession>
<keyword evidence="4 5" id="KW-0406">Ion transport</keyword>
<dbReference type="GO" id="GO:0000221">
    <property type="term" value="C:vacuolar proton-transporting V-type ATPase, V1 domain"/>
    <property type="evidence" value="ECO:0007669"/>
    <property type="project" value="TreeGrafter"/>
</dbReference>
<dbReference type="Pfam" id="PF03223">
    <property type="entry name" value="V-ATPase_C"/>
    <property type="match status" value="1"/>
</dbReference>
<evidence type="ECO:0000256" key="2">
    <source>
        <dbReference type="ARBA" id="ARBA00022448"/>
    </source>
</evidence>
<keyword evidence="3 5" id="KW-0375">Hydrogen ion transport</keyword>
<organism evidence="8 9">
    <name type="scientific">Peronospora matthiolae</name>
    <dbReference type="NCBI Taxonomy" id="2874970"/>
    <lineage>
        <taxon>Eukaryota</taxon>
        <taxon>Sar</taxon>
        <taxon>Stramenopiles</taxon>
        <taxon>Oomycota</taxon>
        <taxon>Peronosporomycetes</taxon>
        <taxon>Peronosporales</taxon>
        <taxon>Peronosporaceae</taxon>
        <taxon>Peronospora</taxon>
    </lineage>
</organism>
<evidence type="ECO:0000256" key="5">
    <source>
        <dbReference type="RuleBase" id="RU364010"/>
    </source>
</evidence>
<evidence type="ECO:0000256" key="3">
    <source>
        <dbReference type="ARBA" id="ARBA00022781"/>
    </source>
</evidence>
<dbReference type="PANTHER" id="PTHR10137:SF0">
    <property type="entry name" value="V-TYPE PROTON ATPASE SUBUNIT C"/>
    <property type="match status" value="1"/>
</dbReference>
<dbReference type="GO" id="GO:0046961">
    <property type="term" value="F:proton-transporting ATPase activity, rotational mechanism"/>
    <property type="evidence" value="ECO:0007669"/>
    <property type="project" value="InterPro"/>
</dbReference>
<proteinExistence type="inferred from homology"/>
<keyword evidence="6" id="KW-0175">Coiled coil</keyword>
<comment type="subunit">
    <text evidence="5">V-ATPase is a heteromultimeric enzyme composed of a peripheral catalytic V1 complex (components A to H) attached to an integral membrane V0 proton pore complex.</text>
</comment>
<evidence type="ECO:0000256" key="7">
    <source>
        <dbReference type="SAM" id="MobiDB-lite"/>
    </source>
</evidence>
<keyword evidence="2 5" id="KW-0813">Transport</keyword>
<sequence>MIFHKVRDRPIGSRHCDAIPSLKRNEVTWSEPRSRDAVMSVWFVCVPNEGNVSSESTFLSLKAETASSRHDYAECIRVELPSDLLVGTLDSLMALSDDLSRVDMVIESVVRKIERQFHDLNRDNQDLTVDGVPVERYLIYFSWDEAKHPHRRPLPEIVSIIQSSLGKMEEEIKQLGTRYAEKKQQLVGLQRKKGGNLMVANLNDVLTPDVVSASNFVNTEYLQTLVVIVPKNLEEQWLLEYAQIGDQIAEYGPKGSRSNTRGSPVVPGSSRKLMEEGDSSVYTVTLLKGQYQPGFLDKEGNFGPGTTVDYIEDFKARAKEKRFVVREFDFRPMSHASTEEAIAELEVEVDRLCSALLRWCKAHFGEAFIAWMHIKIIRVFVESVLRYGLPVNFVLVMFKPHPGKEKKLRSVLAKKYAHLQPAQFSGLEEGTSGSSQAEFFPYVTNSFHPLTTT</sequence>
<feature type="region of interest" description="Disordered" evidence="7">
    <location>
        <begin position="252"/>
        <end position="272"/>
    </location>
</feature>
<gene>
    <name evidence="8" type="ORF">PM001_LOCUS20055</name>
</gene>
<reference evidence="8" key="1">
    <citation type="submission" date="2024-01" db="EMBL/GenBank/DDBJ databases">
        <authorList>
            <person name="Webb A."/>
        </authorList>
    </citation>
    <scope>NUCLEOTIDE SEQUENCE</scope>
    <source>
        <strain evidence="8">Pm1</strain>
    </source>
</reference>